<keyword evidence="4" id="KW-0812">Transmembrane</keyword>
<evidence type="ECO:0000256" key="4">
    <source>
        <dbReference type="SAM" id="Phobius"/>
    </source>
</evidence>
<dbReference type="InterPro" id="IPR016187">
    <property type="entry name" value="CTDL_fold"/>
</dbReference>
<protein>
    <recommendedName>
        <fullName evidence="5">C-type lectin domain-containing protein</fullName>
    </recommendedName>
</protein>
<dbReference type="AlphaFoldDB" id="A0A9X9PXJ2"/>
<keyword evidence="3" id="KW-0325">Glycoprotein</keyword>
<name>A0A9X9PXJ2_GULGU</name>
<dbReference type="InterPro" id="IPR016186">
    <property type="entry name" value="C-type_lectin-like/link_sf"/>
</dbReference>
<dbReference type="Gene3D" id="3.10.100.10">
    <property type="entry name" value="Mannose-Binding Protein A, subunit A"/>
    <property type="match status" value="1"/>
</dbReference>
<evidence type="ECO:0000259" key="5">
    <source>
        <dbReference type="PROSITE" id="PS50041"/>
    </source>
</evidence>
<proteinExistence type="predicted"/>
<dbReference type="SMART" id="SM00034">
    <property type="entry name" value="CLECT"/>
    <property type="match status" value="1"/>
</dbReference>
<accession>A0A9X9PXJ2</accession>
<organism evidence="6 7">
    <name type="scientific">Gulo gulo</name>
    <name type="common">Wolverine</name>
    <name type="synonym">Gluton</name>
    <dbReference type="NCBI Taxonomy" id="48420"/>
    <lineage>
        <taxon>Eukaryota</taxon>
        <taxon>Metazoa</taxon>
        <taxon>Chordata</taxon>
        <taxon>Craniata</taxon>
        <taxon>Vertebrata</taxon>
        <taxon>Euteleostomi</taxon>
        <taxon>Mammalia</taxon>
        <taxon>Eutheria</taxon>
        <taxon>Laurasiatheria</taxon>
        <taxon>Carnivora</taxon>
        <taxon>Caniformia</taxon>
        <taxon>Musteloidea</taxon>
        <taxon>Mustelidae</taxon>
        <taxon>Guloninae</taxon>
        <taxon>Gulo</taxon>
    </lineage>
</organism>
<evidence type="ECO:0000256" key="3">
    <source>
        <dbReference type="ARBA" id="ARBA00023180"/>
    </source>
</evidence>
<dbReference type="Pfam" id="PF00059">
    <property type="entry name" value="Lectin_C"/>
    <property type="match status" value="1"/>
</dbReference>
<dbReference type="PANTHER" id="PTHR46490">
    <property type="entry name" value="C-TYPE LECTIN DOMAIN FAMILY 12 MEMBER A-RELATED"/>
    <property type="match status" value="1"/>
</dbReference>
<comment type="caution">
    <text evidence="6">The sequence shown here is derived from an EMBL/GenBank/DDBJ whole genome shotgun (WGS) entry which is preliminary data.</text>
</comment>
<evidence type="ECO:0000256" key="2">
    <source>
        <dbReference type="ARBA" id="ARBA00023157"/>
    </source>
</evidence>
<keyword evidence="1" id="KW-0430">Lectin</keyword>
<dbReference type="PROSITE" id="PS50041">
    <property type="entry name" value="C_TYPE_LECTIN_2"/>
    <property type="match status" value="1"/>
</dbReference>
<keyword evidence="2" id="KW-1015">Disulfide bond</keyword>
<dbReference type="InterPro" id="IPR052309">
    <property type="entry name" value="C-type_Lectin_Domain_Fam1"/>
</dbReference>
<keyword evidence="4" id="KW-0472">Membrane</keyword>
<sequence length="224" mass="25786">MEGKSLPMPGEPAHWDQKLPQDGPWKFFCLTMTVMLLPLVLILGVVLAEVLQFFNQIQEELKQLDIKFVQGLADAGHKRDTVQGEVFRQMEALRAGNESSCEPCLESWMAFQGSCYLFSTQKQDWFKAKDHCAKKGAHLVIINSQAEQKFLRPEENTGYWIGLKKQYPKGIYKWQDGSAPTFINWPATTSSDYDCVFMEKSGSWFSGICHAYWYYWICEKPQVC</sequence>
<feature type="domain" description="C-type lectin" evidence="5">
    <location>
        <begin position="111"/>
        <end position="209"/>
    </location>
</feature>
<dbReference type="EMBL" id="CYRY02007225">
    <property type="protein sequence ID" value="VCW76347.1"/>
    <property type="molecule type" value="Genomic_DNA"/>
</dbReference>
<evidence type="ECO:0000313" key="6">
    <source>
        <dbReference type="EMBL" id="VCW76347.1"/>
    </source>
</evidence>
<dbReference type="PANTHER" id="PTHR46490:SF6">
    <property type="entry name" value="ASIALOGLYCOPROTEIN RECEPTOR 1-LIKE-RELATED"/>
    <property type="match status" value="1"/>
</dbReference>
<dbReference type="SUPFAM" id="SSF56436">
    <property type="entry name" value="C-type lectin-like"/>
    <property type="match status" value="1"/>
</dbReference>
<feature type="transmembrane region" description="Helical" evidence="4">
    <location>
        <begin position="25"/>
        <end position="48"/>
    </location>
</feature>
<keyword evidence="4" id="KW-1133">Transmembrane helix</keyword>
<evidence type="ECO:0000256" key="1">
    <source>
        <dbReference type="ARBA" id="ARBA00022734"/>
    </source>
</evidence>
<evidence type="ECO:0000313" key="7">
    <source>
        <dbReference type="Proteomes" id="UP000269945"/>
    </source>
</evidence>
<reference evidence="6 7" key="1">
    <citation type="submission" date="2018-10" db="EMBL/GenBank/DDBJ databases">
        <authorList>
            <person name="Ekblom R."/>
            <person name="Jareborg N."/>
        </authorList>
    </citation>
    <scope>NUCLEOTIDE SEQUENCE [LARGE SCALE GENOMIC DNA]</scope>
    <source>
        <tissue evidence="6">Muscle</tissue>
    </source>
</reference>
<dbReference type="InterPro" id="IPR001304">
    <property type="entry name" value="C-type_lectin-like"/>
</dbReference>
<gene>
    <name evidence="6" type="ORF">BN2614_LOCUS1</name>
</gene>
<dbReference type="Proteomes" id="UP000269945">
    <property type="component" value="Unassembled WGS sequence"/>
</dbReference>
<dbReference type="GO" id="GO:0030246">
    <property type="term" value="F:carbohydrate binding"/>
    <property type="evidence" value="ECO:0007669"/>
    <property type="project" value="UniProtKB-KW"/>
</dbReference>
<keyword evidence="7" id="KW-1185">Reference proteome</keyword>